<dbReference type="OrthoDB" id="9803925at2"/>
<evidence type="ECO:0000313" key="1">
    <source>
        <dbReference type="EMBL" id="QDU36533.1"/>
    </source>
</evidence>
<name>A0A517Z220_9PLAN</name>
<keyword evidence="2" id="KW-1185">Reference proteome</keyword>
<protein>
    <submittedName>
        <fullName evidence="1">Uncharacterized protein</fullName>
    </submittedName>
</protein>
<dbReference type="SUPFAM" id="SSF53098">
    <property type="entry name" value="Ribonuclease H-like"/>
    <property type="match status" value="1"/>
</dbReference>
<dbReference type="EMBL" id="CP036275">
    <property type="protein sequence ID" value="QDU36533.1"/>
    <property type="molecule type" value="Genomic_DNA"/>
</dbReference>
<dbReference type="Gene3D" id="3.30.420.10">
    <property type="entry name" value="Ribonuclease H-like superfamily/Ribonuclease H"/>
    <property type="match status" value="1"/>
</dbReference>
<proteinExistence type="predicted"/>
<dbReference type="InterPro" id="IPR012337">
    <property type="entry name" value="RNaseH-like_sf"/>
</dbReference>
<dbReference type="Proteomes" id="UP000320496">
    <property type="component" value="Chromosome"/>
</dbReference>
<gene>
    <name evidence="1" type="ORF">Mal4_08200</name>
</gene>
<dbReference type="InterPro" id="IPR036397">
    <property type="entry name" value="RNaseH_sf"/>
</dbReference>
<organism evidence="1 2">
    <name type="scientific">Maioricimonas rarisocia</name>
    <dbReference type="NCBI Taxonomy" id="2528026"/>
    <lineage>
        <taxon>Bacteria</taxon>
        <taxon>Pseudomonadati</taxon>
        <taxon>Planctomycetota</taxon>
        <taxon>Planctomycetia</taxon>
        <taxon>Planctomycetales</taxon>
        <taxon>Planctomycetaceae</taxon>
        <taxon>Maioricimonas</taxon>
    </lineage>
</organism>
<dbReference type="KEGG" id="mri:Mal4_08200"/>
<dbReference type="RefSeq" id="WP_145367185.1">
    <property type="nucleotide sequence ID" value="NZ_CP036275.1"/>
</dbReference>
<reference evidence="1 2" key="1">
    <citation type="submission" date="2019-02" db="EMBL/GenBank/DDBJ databases">
        <title>Deep-cultivation of Planctomycetes and their phenomic and genomic characterization uncovers novel biology.</title>
        <authorList>
            <person name="Wiegand S."/>
            <person name="Jogler M."/>
            <person name="Boedeker C."/>
            <person name="Pinto D."/>
            <person name="Vollmers J."/>
            <person name="Rivas-Marin E."/>
            <person name="Kohn T."/>
            <person name="Peeters S.H."/>
            <person name="Heuer A."/>
            <person name="Rast P."/>
            <person name="Oberbeckmann S."/>
            <person name="Bunk B."/>
            <person name="Jeske O."/>
            <person name="Meyerdierks A."/>
            <person name="Storesund J.E."/>
            <person name="Kallscheuer N."/>
            <person name="Luecker S."/>
            <person name="Lage O.M."/>
            <person name="Pohl T."/>
            <person name="Merkel B.J."/>
            <person name="Hornburger P."/>
            <person name="Mueller R.-W."/>
            <person name="Bruemmer F."/>
            <person name="Labrenz M."/>
            <person name="Spormann A.M."/>
            <person name="Op den Camp H."/>
            <person name="Overmann J."/>
            <person name="Amann R."/>
            <person name="Jetten M.S.M."/>
            <person name="Mascher T."/>
            <person name="Medema M.H."/>
            <person name="Devos D.P."/>
            <person name="Kaster A.-K."/>
            <person name="Ovreas L."/>
            <person name="Rohde M."/>
            <person name="Galperin M.Y."/>
            <person name="Jogler C."/>
        </authorList>
    </citation>
    <scope>NUCLEOTIDE SEQUENCE [LARGE SCALE GENOMIC DNA]</scope>
    <source>
        <strain evidence="1 2">Mal4</strain>
    </source>
</reference>
<evidence type="ECO:0000313" key="2">
    <source>
        <dbReference type="Proteomes" id="UP000320496"/>
    </source>
</evidence>
<sequence>MSEIYISTDVETDGPIPGPHSMLSLGSAAYRADKTLVSTFEVNFETLPDSTGHPDTMEWWQKHPKAWKDCRIDPQPPDQAMQRYVDWLEQLPGKPVFVAYPAGFDFLFVYWYLMRFVGRSPFSHSALDMKSFAMALMGTGFRDSTKRNMPGRWFDRLPHTHRALDDAIEQGALFCNMLAERPEGVSR</sequence>
<dbReference type="GO" id="GO:0003676">
    <property type="term" value="F:nucleic acid binding"/>
    <property type="evidence" value="ECO:0007669"/>
    <property type="project" value="InterPro"/>
</dbReference>
<accession>A0A517Z220</accession>
<dbReference type="AlphaFoldDB" id="A0A517Z220"/>